<reference evidence="1" key="1">
    <citation type="submission" date="2018-02" db="EMBL/GenBank/DDBJ databases">
        <title>Rhizophora mucronata_Transcriptome.</title>
        <authorList>
            <person name="Meera S.P."/>
            <person name="Sreeshan A."/>
            <person name="Augustine A."/>
        </authorList>
    </citation>
    <scope>NUCLEOTIDE SEQUENCE</scope>
    <source>
        <tissue evidence="1">Leaf</tissue>
    </source>
</reference>
<proteinExistence type="predicted"/>
<name>A0A2P2Q9S2_RHIMU</name>
<dbReference type="AlphaFoldDB" id="A0A2P2Q9S2"/>
<sequence length="42" mass="4669">MSILSLLLIPYYYYGREGALFKDSLKACSLVTVVLLLAFALV</sequence>
<organism evidence="1">
    <name type="scientific">Rhizophora mucronata</name>
    <name type="common">Asiatic mangrove</name>
    <dbReference type="NCBI Taxonomy" id="61149"/>
    <lineage>
        <taxon>Eukaryota</taxon>
        <taxon>Viridiplantae</taxon>
        <taxon>Streptophyta</taxon>
        <taxon>Embryophyta</taxon>
        <taxon>Tracheophyta</taxon>
        <taxon>Spermatophyta</taxon>
        <taxon>Magnoliopsida</taxon>
        <taxon>eudicotyledons</taxon>
        <taxon>Gunneridae</taxon>
        <taxon>Pentapetalae</taxon>
        <taxon>rosids</taxon>
        <taxon>fabids</taxon>
        <taxon>Malpighiales</taxon>
        <taxon>Rhizophoraceae</taxon>
        <taxon>Rhizophora</taxon>
    </lineage>
</organism>
<accession>A0A2P2Q9S2</accession>
<evidence type="ECO:0000313" key="1">
    <source>
        <dbReference type="EMBL" id="MBX63758.1"/>
    </source>
</evidence>
<protein>
    <submittedName>
        <fullName evidence="1">Uncharacterized protein</fullName>
    </submittedName>
</protein>
<dbReference type="EMBL" id="GGEC01083274">
    <property type="protein sequence ID" value="MBX63758.1"/>
    <property type="molecule type" value="Transcribed_RNA"/>
</dbReference>